<dbReference type="Proteomes" id="UP000054350">
    <property type="component" value="Unassembled WGS sequence"/>
</dbReference>
<dbReference type="SUPFAM" id="SSF116846">
    <property type="entry name" value="MIT domain"/>
    <property type="match status" value="1"/>
</dbReference>
<sequence length="128" mass="13371">MPPSAAAPAGAAASFPPMNASALDSGIYLMRRAAEEDAKGNRPASTDLYMAALDAFIFALPADLDATRRTDLQAKLTQLVAKLAGVPEPTAQPPTPAPVPPMMYPPWMMPHHAAGAMPPPGTTVPRTR</sequence>
<gene>
    <name evidence="1" type="ORF">AMAG_20675</name>
</gene>
<dbReference type="VEuPathDB" id="FungiDB:AMAG_20675"/>
<dbReference type="EMBL" id="GG745388">
    <property type="protein sequence ID" value="KNE73112.1"/>
    <property type="molecule type" value="Genomic_DNA"/>
</dbReference>
<evidence type="ECO:0000313" key="1">
    <source>
        <dbReference type="EMBL" id="KNE73112.1"/>
    </source>
</evidence>
<keyword evidence="2" id="KW-1185">Reference proteome</keyword>
<proteinExistence type="predicted"/>
<protein>
    <submittedName>
        <fullName evidence="1">Uncharacterized protein</fullName>
    </submittedName>
</protein>
<reference evidence="2" key="2">
    <citation type="submission" date="2009-11" db="EMBL/GenBank/DDBJ databases">
        <title>The Genome Sequence of Allomyces macrogynus strain ATCC 38327.</title>
        <authorList>
            <consortium name="The Broad Institute Genome Sequencing Platform"/>
            <person name="Russ C."/>
            <person name="Cuomo C."/>
            <person name="Shea T."/>
            <person name="Young S.K."/>
            <person name="Zeng Q."/>
            <person name="Koehrsen M."/>
            <person name="Haas B."/>
            <person name="Borodovsky M."/>
            <person name="Guigo R."/>
            <person name="Alvarado L."/>
            <person name="Berlin A."/>
            <person name="Borenstein D."/>
            <person name="Chen Z."/>
            <person name="Engels R."/>
            <person name="Freedman E."/>
            <person name="Gellesch M."/>
            <person name="Goldberg J."/>
            <person name="Griggs A."/>
            <person name="Gujja S."/>
            <person name="Heiman D."/>
            <person name="Hepburn T."/>
            <person name="Howarth C."/>
            <person name="Jen D."/>
            <person name="Larson L."/>
            <person name="Lewis B."/>
            <person name="Mehta T."/>
            <person name="Park D."/>
            <person name="Pearson M."/>
            <person name="Roberts A."/>
            <person name="Saif S."/>
            <person name="Shenoy N."/>
            <person name="Sisk P."/>
            <person name="Stolte C."/>
            <person name="Sykes S."/>
            <person name="Walk T."/>
            <person name="White J."/>
            <person name="Yandava C."/>
            <person name="Burger G."/>
            <person name="Gray M.W."/>
            <person name="Holland P.W.H."/>
            <person name="King N."/>
            <person name="Lang F.B.F."/>
            <person name="Roger A.J."/>
            <person name="Ruiz-Trillo I."/>
            <person name="Lander E."/>
            <person name="Nusbaum C."/>
        </authorList>
    </citation>
    <scope>NUCLEOTIDE SEQUENCE [LARGE SCALE GENOMIC DNA]</scope>
    <source>
        <strain evidence="2">ATCC 38327</strain>
    </source>
</reference>
<name>A0A0L0TED5_ALLM3</name>
<dbReference type="Gene3D" id="1.20.58.80">
    <property type="entry name" value="Phosphotransferase system, lactose/cellobiose-type IIA subunit"/>
    <property type="match status" value="1"/>
</dbReference>
<accession>A0A0L0TED5</accession>
<reference evidence="1 2" key="1">
    <citation type="submission" date="2009-11" db="EMBL/GenBank/DDBJ databases">
        <title>Annotation of Allomyces macrogynus ATCC 38327.</title>
        <authorList>
            <consortium name="The Broad Institute Genome Sequencing Platform"/>
            <person name="Russ C."/>
            <person name="Cuomo C."/>
            <person name="Burger G."/>
            <person name="Gray M.W."/>
            <person name="Holland P.W.H."/>
            <person name="King N."/>
            <person name="Lang F.B.F."/>
            <person name="Roger A.J."/>
            <person name="Ruiz-Trillo I."/>
            <person name="Young S.K."/>
            <person name="Zeng Q."/>
            <person name="Gargeya S."/>
            <person name="Fitzgerald M."/>
            <person name="Haas B."/>
            <person name="Abouelleil A."/>
            <person name="Alvarado L."/>
            <person name="Arachchi H.M."/>
            <person name="Berlin A."/>
            <person name="Chapman S.B."/>
            <person name="Gearin G."/>
            <person name="Goldberg J."/>
            <person name="Griggs A."/>
            <person name="Gujja S."/>
            <person name="Hansen M."/>
            <person name="Heiman D."/>
            <person name="Howarth C."/>
            <person name="Larimer J."/>
            <person name="Lui A."/>
            <person name="MacDonald P.J.P."/>
            <person name="McCowen C."/>
            <person name="Montmayeur A."/>
            <person name="Murphy C."/>
            <person name="Neiman D."/>
            <person name="Pearson M."/>
            <person name="Priest M."/>
            <person name="Roberts A."/>
            <person name="Saif S."/>
            <person name="Shea T."/>
            <person name="Sisk P."/>
            <person name="Stolte C."/>
            <person name="Sykes S."/>
            <person name="Wortman J."/>
            <person name="Nusbaum C."/>
            <person name="Birren B."/>
        </authorList>
    </citation>
    <scope>NUCLEOTIDE SEQUENCE [LARGE SCALE GENOMIC DNA]</scope>
    <source>
        <strain evidence="1 2">ATCC 38327</strain>
    </source>
</reference>
<dbReference type="OrthoDB" id="2414723at2759"/>
<dbReference type="AlphaFoldDB" id="A0A0L0TED5"/>
<organism evidence="1 2">
    <name type="scientific">Allomyces macrogynus (strain ATCC 38327)</name>
    <name type="common">Allomyces javanicus var. macrogynus</name>
    <dbReference type="NCBI Taxonomy" id="578462"/>
    <lineage>
        <taxon>Eukaryota</taxon>
        <taxon>Fungi</taxon>
        <taxon>Fungi incertae sedis</taxon>
        <taxon>Blastocladiomycota</taxon>
        <taxon>Blastocladiomycetes</taxon>
        <taxon>Blastocladiales</taxon>
        <taxon>Blastocladiaceae</taxon>
        <taxon>Allomyces</taxon>
    </lineage>
</organism>
<dbReference type="InterPro" id="IPR036181">
    <property type="entry name" value="MIT_dom_sf"/>
</dbReference>
<evidence type="ECO:0000313" key="2">
    <source>
        <dbReference type="Proteomes" id="UP000054350"/>
    </source>
</evidence>